<dbReference type="SUPFAM" id="SSF74650">
    <property type="entry name" value="Galactose mutarotase-like"/>
    <property type="match status" value="1"/>
</dbReference>
<dbReference type="SUPFAM" id="SSF88713">
    <property type="entry name" value="Glycoside hydrolase/deacetylase"/>
    <property type="match status" value="1"/>
</dbReference>
<evidence type="ECO:0000256" key="2">
    <source>
        <dbReference type="ARBA" id="ARBA00022723"/>
    </source>
</evidence>
<dbReference type="Proteomes" id="UP000009222">
    <property type="component" value="Chromosome"/>
</dbReference>
<reference evidence="7" key="1">
    <citation type="submission" date="2009-12" db="EMBL/GenBank/DDBJ databases">
        <title>Complete sequence of Treponema azotonutricium strain ZAS-9.</title>
        <authorList>
            <person name="Tetu S.G."/>
            <person name="Matson E."/>
            <person name="Ren Q."/>
            <person name="Seshadri R."/>
            <person name="Elbourne L."/>
            <person name="Hassan K.A."/>
            <person name="Durkin A."/>
            <person name="Radune D."/>
            <person name="Mohamoud Y."/>
            <person name="Shay R."/>
            <person name="Jin S."/>
            <person name="Zhang X."/>
            <person name="Lucey K."/>
            <person name="Ballor N.R."/>
            <person name="Ottesen E."/>
            <person name="Rosenthal R."/>
            <person name="Allen A."/>
            <person name="Leadbetter J.R."/>
            <person name="Paulsen I.T."/>
        </authorList>
    </citation>
    <scope>NUCLEOTIDE SEQUENCE [LARGE SCALE GENOMIC DNA]</scope>
    <source>
        <strain evidence="7">ATCC BAA-888 / DSM 13862 / ZAS-9</strain>
    </source>
</reference>
<dbReference type="Pfam" id="PF07748">
    <property type="entry name" value="Glyco_hydro_38C"/>
    <property type="match status" value="1"/>
</dbReference>
<dbReference type="GO" id="GO:0006013">
    <property type="term" value="P:mannose metabolic process"/>
    <property type="evidence" value="ECO:0007669"/>
    <property type="project" value="InterPro"/>
</dbReference>
<dbReference type="FunFam" id="1.20.1270.50:FF:000004">
    <property type="entry name" value="alpha-mannosidase 2C1 isoform X1"/>
    <property type="match status" value="1"/>
</dbReference>
<protein>
    <submittedName>
        <fullName evidence="6">Alpha-D-mannosidase</fullName>
    </submittedName>
</protein>
<dbReference type="GO" id="GO:0030246">
    <property type="term" value="F:carbohydrate binding"/>
    <property type="evidence" value="ECO:0007669"/>
    <property type="project" value="InterPro"/>
</dbReference>
<comment type="similarity">
    <text evidence="1">Belongs to the glycosyl hydrolase 38 family.</text>
</comment>
<name>F5YA34_LEAAZ</name>
<feature type="domain" description="Glycoside hydrolase family 38 central" evidence="5">
    <location>
        <begin position="507"/>
        <end position="585"/>
    </location>
</feature>
<dbReference type="InterPro" id="IPR011682">
    <property type="entry name" value="Glyco_hydro_38_C"/>
</dbReference>
<dbReference type="InterPro" id="IPR011330">
    <property type="entry name" value="Glyco_hydro/deAcase_b/a-brl"/>
</dbReference>
<dbReference type="HOGENOM" id="CLU_003442_0_1_12"/>
<gene>
    <name evidence="6" type="ordered locus">TREAZ_2027</name>
</gene>
<dbReference type="SMART" id="SM00872">
    <property type="entry name" value="Alpha-mann_mid"/>
    <property type="match status" value="1"/>
</dbReference>
<dbReference type="eggNOG" id="COG0383">
    <property type="taxonomic scope" value="Bacteria"/>
</dbReference>
<dbReference type="Gene3D" id="1.20.1270.50">
    <property type="entry name" value="Glycoside hydrolase family 38, central domain"/>
    <property type="match status" value="1"/>
</dbReference>
<dbReference type="Pfam" id="PF17677">
    <property type="entry name" value="Glyco_hydro38C2"/>
    <property type="match status" value="1"/>
</dbReference>
<dbReference type="Pfam" id="PF01074">
    <property type="entry name" value="Glyco_hydro_38N"/>
    <property type="match status" value="1"/>
</dbReference>
<keyword evidence="3" id="KW-0378">Hydrolase</keyword>
<evidence type="ECO:0000259" key="5">
    <source>
        <dbReference type="SMART" id="SM00872"/>
    </source>
</evidence>
<dbReference type="InterPro" id="IPR011013">
    <property type="entry name" value="Gal_mutarotase_sf_dom"/>
</dbReference>
<accession>F5YA34</accession>
<dbReference type="Gene3D" id="3.20.110.10">
    <property type="entry name" value="Glycoside hydrolase 38, N terminal domain"/>
    <property type="match status" value="1"/>
</dbReference>
<dbReference type="InterPro" id="IPR037094">
    <property type="entry name" value="Glyco_hydro_38_cen_sf"/>
</dbReference>
<dbReference type="Gene3D" id="2.70.98.30">
    <property type="entry name" value="Golgi alpha-mannosidase II, domain 4"/>
    <property type="match status" value="1"/>
</dbReference>
<dbReference type="GO" id="GO:0046872">
    <property type="term" value="F:metal ion binding"/>
    <property type="evidence" value="ECO:0007669"/>
    <property type="project" value="UniProtKB-KW"/>
</dbReference>
<evidence type="ECO:0000256" key="1">
    <source>
        <dbReference type="ARBA" id="ARBA00009792"/>
    </source>
</evidence>
<dbReference type="InterPro" id="IPR027291">
    <property type="entry name" value="Glyco_hydro_38_N_sf"/>
</dbReference>
<dbReference type="EMBL" id="CP001841">
    <property type="protein sequence ID" value="AEF81316.1"/>
    <property type="molecule type" value="Genomic_DNA"/>
</dbReference>
<evidence type="ECO:0000313" key="7">
    <source>
        <dbReference type="Proteomes" id="UP000009222"/>
    </source>
</evidence>
<dbReference type="InterPro" id="IPR041147">
    <property type="entry name" value="GH38_C"/>
</dbReference>
<proteinExistence type="inferred from homology"/>
<sequence length="1065" mass="119223">MLIPKVEQRITQYLHFLKQNRYRELAPLSFETFETDKSFRAPPDKESWKKIPSPYPYGKPWHLSWFRATFKTPAKNAYPLYLRVVPNADSLVFIDGKPVGAFNPVHKKIKVSADGKNHTLHIESYSGHYYPGCHPFQGQQVILTLGRSIDDYPNTFVGGALVERVEPIYGLYYDVKCLLELAQGLDNNSLRKARVLRGLYDALMTIHYSSTGKELDSEAANARKLIAPLLKAKNGSTAPEIHLIGHAHIDHAWLWHIGETERKAARTYMNMARFAEEYPEFVFIQTQPAQLEGVKNNYPDVFNAVKAAFKKGNWEPNGGMWVEADCNVTGGESLIRQFLVGKAANKEMLNYESDTLWLPDVFGYAAALPQILAGCRIKYFVTSKIGWNDTTRFPYDTFIWRGIDGSAVKTHYISSRAMGYNGRVSPKALTEIWGEIQHKEIQSGAINSVGEGDGGGGTARGDLEMARRLSNLEGAPKSSWGKVSNALDAIFGKEKEWPEWRGELYLELHRGTYTTQARTKRYNRKLEFALRNIEWLYSIVSQEGLAPYPKNELLKNWKVLLTNQFHDIIPGSSIGRVYAEAEAAYKKMEEELAVLAVSARKKILSKLGGGAAVFNDLSWERADPVTLDATALGKAAALKASGGVAASPNKRGAVKPSTGIYPLQRYKDLDGKEAAIFNPKLPSLGWAHFTALAAKEASAVEGLKLDSPFNYQEKTLRTPFYRVKFDKAGRIVSLFDIKAKRELVAQGGNFNGFVSAQDVPILWEAWDIDSDWTKYLEEETRLLSTEKVSDGPVCFILRRKYAIGEASALTQDTIFYSGERRIDFVTKVDWKEKRRLLKVGFNTAMDATQVRCEVQYGHLLRNTHKNLPHDRAKFEICAHKWISMEEEGGGLALLNDSKYGHDVSGGSMRLTLLRSPTAPDTEADIGEQRFTYSLVPFAGSFGDANIVRKGYELNDPAVVEVSDKAGTPVKSGAEYSFFTVDGKGVIAESVKLPEIDKKKTVVIRLYESLGGRARTALHFSRDIASAVAVDMLEDNPKKLRFAGRDLPLNFRGFEIKTLLVTFKHP</sequence>
<dbReference type="OrthoDB" id="9772207at2"/>
<evidence type="ECO:0000256" key="4">
    <source>
        <dbReference type="ARBA" id="ARBA00023295"/>
    </source>
</evidence>
<dbReference type="InterPro" id="IPR028995">
    <property type="entry name" value="Glyco_hydro_57/38_cen_sf"/>
</dbReference>
<reference evidence="6 7" key="2">
    <citation type="journal article" date="2011" name="ISME J.">
        <title>RNA-seq reveals cooperative metabolic interactions between two termite-gut spirochete species in co-culture.</title>
        <authorList>
            <person name="Rosenthal A.Z."/>
            <person name="Matson E.G."/>
            <person name="Eldar A."/>
            <person name="Leadbetter J.R."/>
        </authorList>
    </citation>
    <scope>NUCLEOTIDE SEQUENCE [LARGE SCALE GENOMIC DNA]</scope>
    <source>
        <strain evidence="7">ATCC BAA-888 / DSM 13862 / ZAS-9</strain>
    </source>
</reference>
<dbReference type="SUPFAM" id="SSF88688">
    <property type="entry name" value="Families 57/38 glycoside transferase middle domain"/>
    <property type="match status" value="1"/>
</dbReference>
<dbReference type="InParanoid" id="F5YA34"/>
<dbReference type="AlphaFoldDB" id="F5YA34"/>
<dbReference type="STRING" id="545695.TREAZ_2027"/>
<dbReference type="GO" id="GO:0009313">
    <property type="term" value="P:oligosaccharide catabolic process"/>
    <property type="evidence" value="ECO:0007669"/>
    <property type="project" value="TreeGrafter"/>
</dbReference>
<dbReference type="Pfam" id="PF09261">
    <property type="entry name" value="Alpha-mann_mid"/>
    <property type="match status" value="1"/>
</dbReference>
<keyword evidence="2" id="KW-0479">Metal-binding</keyword>
<dbReference type="PANTHER" id="PTHR46017:SF1">
    <property type="entry name" value="ALPHA-MANNOSIDASE 2C1"/>
    <property type="match status" value="1"/>
</dbReference>
<dbReference type="InterPro" id="IPR015341">
    <property type="entry name" value="Glyco_hydro_38_cen"/>
</dbReference>
<dbReference type="KEGG" id="taz:TREAZ_2027"/>
<dbReference type="InterPro" id="IPR000602">
    <property type="entry name" value="Glyco_hydro_38_N"/>
</dbReference>
<keyword evidence="7" id="KW-1185">Reference proteome</keyword>
<dbReference type="RefSeq" id="WP_015710020.1">
    <property type="nucleotide sequence ID" value="NC_015577.1"/>
</dbReference>
<organism evidence="6 7">
    <name type="scientific">Leadbettera azotonutricia (strain ATCC BAA-888 / DSM 13862 / ZAS-9)</name>
    <name type="common">Treponema azotonutricium</name>
    <dbReference type="NCBI Taxonomy" id="545695"/>
    <lineage>
        <taxon>Bacteria</taxon>
        <taxon>Pseudomonadati</taxon>
        <taxon>Spirochaetota</taxon>
        <taxon>Spirochaetia</taxon>
        <taxon>Spirochaetales</taxon>
        <taxon>Breznakiellaceae</taxon>
        <taxon>Leadbettera</taxon>
    </lineage>
</organism>
<dbReference type="CDD" id="cd10789">
    <property type="entry name" value="GH38N_AMII_ER_cytosolic"/>
    <property type="match status" value="1"/>
</dbReference>
<dbReference type="PANTHER" id="PTHR46017">
    <property type="entry name" value="ALPHA-MANNOSIDASE 2C1"/>
    <property type="match status" value="1"/>
</dbReference>
<evidence type="ECO:0000313" key="6">
    <source>
        <dbReference type="EMBL" id="AEF81316.1"/>
    </source>
</evidence>
<evidence type="ECO:0000256" key="3">
    <source>
        <dbReference type="ARBA" id="ARBA00022801"/>
    </source>
</evidence>
<dbReference type="GO" id="GO:0004559">
    <property type="term" value="F:alpha-mannosidase activity"/>
    <property type="evidence" value="ECO:0007669"/>
    <property type="project" value="InterPro"/>
</dbReference>
<keyword evidence="4" id="KW-0326">Glycosidase</keyword>